<dbReference type="HAMAP" id="MF_01401">
    <property type="entry name" value="MsrA"/>
    <property type="match status" value="1"/>
</dbReference>
<dbReference type="PANTHER" id="PTHR43774:SF1">
    <property type="entry name" value="PEPTIDE METHIONINE SULFOXIDE REDUCTASE MSRA 2"/>
    <property type="match status" value="1"/>
</dbReference>
<reference evidence="7" key="1">
    <citation type="submission" date="2020-12" db="EMBL/GenBank/DDBJ databases">
        <title>Bacterial taxonomy.</title>
        <authorList>
            <person name="Pan X."/>
        </authorList>
    </citation>
    <scope>NUCLEOTIDE SEQUENCE</scope>
    <source>
        <strain evidence="7">M0105</strain>
    </source>
</reference>
<dbReference type="Pfam" id="PF01625">
    <property type="entry name" value="PMSR"/>
    <property type="match status" value="1"/>
</dbReference>
<dbReference type="Gene3D" id="3.30.1060.10">
    <property type="entry name" value="Peptide methionine sulphoxide reductase MsrA"/>
    <property type="match status" value="1"/>
</dbReference>
<keyword evidence="5" id="KW-0732">Signal</keyword>
<protein>
    <recommendedName>
        <fullName evidence="4">Peptide methionine sulfoxide reductase MsrA</fullName>
        <shortName evidence="4">Protein-methionine-S-oxide reductase</shortName>
        <ecNumber evidence="4">1.8.4.11</ecNumber>
    </recommendedName>
    <alternativeName>
        <fullName evidence="4">Peptide-methionine (S)-S-oxide reductase</fullName>
        <shortName evidence="4">Peptide Met(O) reductase</shortName>
    </alternativeName>
</protein>
<organism evidence="7 8">
    <name type="scientific">Thermohalobaculum xanthum</name>
    <dbReference type="NCBI Taxonomy" id="2753746"/>
    <lineage>
        <taxon>Bacteria</taxon>
        <taxon>Pseudomonadati</taxon>
        <taxon>Pseudomonadota</taxon>
        <taxon>Alphaproteobacteria</taxon>
        <taxon>Rhodobacterales</taxon>
        <taxon>Paracoccaceae</taxon>
        <taxon>Thermohalobaculum</taxon>
    </lineage>
</organism>
<dbReference type="Proteomes" id="UP000655420">
    <property type="component" value="Unassembled WGS sequence"/>
</dbReference>
<dbReference type="EC" id="1.8.4.11" evidence="4"/>
<comment type="caution">
    <text evidence="7">The sequence shown here is derived from an EMBL/GenBank/DDBJ whole genome shotgun (WGS) entry which is preliminary data.</text>
</comment>
<feature type="active site" evidence="4">
    <location>
        <position position="32"/>
    </location>
</feature>
<evidence type="ECO:0000313" key="7">
    <source>
        <dbReference type="EMBL" id="MBK0399557.1"/>
    </source>
</evidence>
<feature type="chain" id="PRO_5035279297" description="Peptide methionine sulfoxide reductase MsrA" evidence="5">
    <location>
        <begin position="21"/>
        <end position="202"/>
    </location>
</feature>
<dbReference type="EMBL" id="JAEHHL010000006">
    <property type="protein sequence ID" value="MBK0399557.1"/>
    <property type="molecule type" value="Genomic_DNA"/>
</dbReference>
<accession>A0A8J7SCP2</accession>
<dbReference type="AlphaFoldDB" id="A0A8J7SCP2"/>
<dbReference type="SUPFAM" id="SSF55068">
    <property type="entry name" value="Peptide methionine sulfoxide reductase"/>
    <property type="match status" value="1"/>
</dbReference>
<comment type="function">
    <text evidence="4">Has an important function as a repair enzyme for proteins that have been inactivated by oxidation. Catalyzes the reversible oxidation-reduction of methionine sulfoxide in proteins to methionine.</text>
</comment>
<feature type="domain" description="Peptide methionine sulphoxide reductase MsrA" evidence="6">
    <location>
        <begin position="25"/>
        <end position="174"/>
    </location>
</feature>
<dbReference type="RefSeq" id="WP_200609763.1">
    <property type="nucleotide sequence ID" value="NZ_JAEHHL010000006.1"/>
</dbReference>
<comment type="catalytic activity">
    <reaction evidence="3 4">
        <text>[thioredoxin]-disulfide + L-methionine + H2O = L-methionine (S)-S-oxide + [thioredoxin]-dithiol</text>
        <dbReference type="Rhea" id="RHEA:19993"/>
        <dbReference type="Rhea" id="RHEA-COMP:10698"/>
        <dbReference type="Rhea" id="RHEA-COMP:10700"/>
        <dbReference type="ChEBI" id="CHEBI:15377"/>
        <dbReference type="ChEBI" id="CHEBI:29950"/>
        <dbReference type="ChEBI" id="CHEBI:50058"/>
        <dbReference type="ChEBI" id="CHEBI:57844"/>
        <dbReference type="ChEBI" id="CHEBI:58772"/>
        <dbReference type="EC" id="1.8.4.11"/>
    </reaction>
</comment>
<evidence type="ECO:0000256" key="1">
    <source>
        <dbReference type="ARBA" id="ARBA00023002"/>
    </source>
</evidence>
<comment type="catalytic activity">
    <reaction evidence="2 4">
        <text>L-methionyl-[protein] + [thioredoxin]-disulfide + H2O = L-methionyl-(S)-S-oxide-[protein] + [thioredoxin]-dithiol</text>
        <dbReference type="Rhea" id="RHEA:14217"/>
        <dbReference type="Rhea" id="RHEA-COMP:10698"/>
        <dbReference type="Rhea" id="RHEA-COMP:10700"/>
        <dbReference type="Rhea" id="RHEA-COMP:12313"/>
        <dbReference type="Rhea" id="RHEA-COMP:12315"/>
        <dbReference type="ChEBI" id="CHEBI:15377"/>
        <dbReference type="ChEBI" id="CHEBI:16044"/>
        <dbReference type="ChEBI" id="CHEBI:29950"/>
        <dbReference type="ChEBI" id="CHEBI:44120"/>
        <dbReference type="ChEBI" id="CHEBI:50058"/>
        <dbReference type="EC" id="1.8.4.11"/>
    </reaction>
</comment>
<feature type="signal peptide" evidence="5">
    <location>
        <begin position="1"/>
        <end position="20"/>
    </location>
</feature>
<evidence type="ECO:0000256" key="3">
    <source>
        <dbReference type="ARBA" id="ARBA00048782"/>
    </source>
</evidence>
<name>A0A8J7SCP2_9RHOB</name>
<keyword evidence="1 4" id="KW-0560">Oxidoreductase</keyword>
<comment type="similarity">
    <text evidence="4">Belongs to the MsrA Met sulfoxide reductase family.</text>
</comment>
<evidence type="ECO:0000256" key="2">
    <source>
        <dbReference type="ARBA" id="ARBA00047806"/>
    </source>
</evidence>
<sequence length="202" mass="22443">MIRYLLVALAIGTAPLAVTAQETATAVFAGGCFWCVESDFDRIPGVLATVSGFTGGLTENPSYAEVSAGGTGHREAVMITYDPRQVSYDELLTAFWHSVDPTDRGGQFCDRGVSYTTAVFVLDAEQRRAAEASKQVTQTELGQEIVTPIEDAGSFFPAEEYHQDYYQKSPFQYRFYRWSCGRDRRVEELWGNTARLGIPDHE</sequence>
<evidence type="ECO:0000259" key="6">
    <source>
        <dbReference type="Pfam" id="PF01625"/>
    </source>
</evidence>
<gene>
    <name evidence="4 7" type="primary">msrA</name>
    <name evidence="7" type="ORF">H0I76_10165</name>
</gene>
<keyword evidence="8" id="KW-1185">Reference proteome</keyword>
<dbReference type="GO" id="GO:0008113">
    <property type="term" value="F:peptide-methionine (S)-S-oxide reductase activity"/>
    <property type="evidence" value="ECO:0007669"/>
    <property type="project" value="UniProtKB-UniRule"/>
</dbReference>
<dbReference type="PANTHER" id="PTHR43774">
    <property type="entry name" value="PEPTIDE METHIONINE SULFOXIDE REDUCTASE"/>
    <property type="match status" value="1"/>
</dbReference>
<evidence type="ECO:0000256" key="5">
    <source>
        <dbReference type="SAM" id="SignalP"/>
    </source>
</evidence>
<proteinExistence type="inferred from homology"/>
<evidence type="ECO:0000313" key="8">
    <source>
        <dbReference type="Proteomes" id="UP000655420"/>
    </source>
</evidence>
<dbReference type="InterPro" id="IPR036509">
    <property type="entry name" value="Met_Sox_Rdtase_MsrA_sf"/>
</dbReference>
<dbReference type="NCBIfam" id="TIGR00401">
    <property type="entry name" value="msrA"/>
    <property type="match status" value="1"/>
</dbReference>
<dbReference type="InterPro" id="IPR002569">
    <property type="entry name" value="Met_Sox_Rdtase_MsrA_dom"/>
</dbReference>
<evidence type="ECO:0000256" key="4">
    <source>
        <dbReference type="HAMAP-Rule" id="MF_01401"/>
    </source>
</evidence>